<evidence type="ECO:0000256" key="1">
    <source>
        <dbReference type="SAM" id="MobiDB-lite"/>
    </source>
</evidence>
<dbReference type="Pfam" id="PF04640">
    <property type="entry name" value="PLATZ"/>
    <property type="match status" value="1"/>
</dbReference>
<dbReference type="PANTHER" id="PTHR31065:SF42">
    <property type="entry name" value="PLATZ TRANSCRIPTION FACTOR FAMILY PROTEIN"/>
    <property type="match status" value="1"/>
</dbReference>
<evidence type="ECO:0000313" key="3">
    <source>
        <dbReference type="Proteomes" id="UP000289340"/>
    </source>
</evidence>
<evidence type="ECO:0008006" key="4">
    <source>
        <dbReference type="Google" id="ProtNLM"/>
    </source>
</evidence>
<protein>
    <recommendedName>
        <fullName evidence="4">B box-type domain-containing protein</fullName>
    </recommendedName>
</protein>
<dbReference type="SUPFAM" id="SSF57845">
    <property type="entry name" value="B-box zinc-binding domain"/>
    <property type="match status" value="1"/>
</dbReference>
<comment type="caution">
    <text evidence="2">The sequence shown here is derived from an EMBL/GenBank/DDBJ whole genome shotgun (WGS) entry which is preliminary data.</text>
</comment>
<proteinExistence type="predicted"/>
<dbReference type="EMBL" id="QZWG01000011">
    <property type="protein sequence ID" value="RZB80380.1"/>
    <property type="molecule type" value="Genomic_DNA"/>
</dbReference>
<feature type="region of interest" description="Disordered" evidence="1">
    <location>
        <begin position="141"/>
        <end position="180"/>
    </location>
</feature>
<reference evidence="2 3" key="1">
    <citation type="submission" date="2018-09" db="EMBL/GenBank/DDBJ databases">
        <title>A high-quality reference genome of wild soybean provides a powerful tool to mine soybean genomes.</title>
        <authorList>
            <person name="Xie M."/>
            <person name="Chung C.Y.L."/>
            <person name="Li M.-W."/>
            <person name="Wong F.-L."/>
            <person name="Chan T.-F."/>
            <person name="Lam H.-M."/>
        </authorList>
    </citation>
    <scope>NUCLEOTIDE SEQUENCE [LARGE SCALE GENOMIC DNA]</scope>
    <source>
        <strain evidence="3">cv. W05</strain>
        <tissue evidence="2">Hypocotyl of etiolated seedlings</tissue>
    </source>
</reference>
<keyword evidence="3" id="KW-1185">Reference proteome</keyword>
<dbReference type="InterPro" id="IPR006734">
    <property type="entry name" value="PLATZ"/>
</dbReference>
<dbReference type="AlphaFoldDB" id="A0A445I2L6"/>
<dbReference type="Proteomes" id="UP000289340">
    <property type="component" value="Chromosome 11"/>
</dbReference>
<organism evidence="2 3">
    <name type="scientific">Glycine soja</name>
    <name type="common">Wild soybean</name>
    <dbReference type="NCBI Taxonomy" id="3848"/>
    <lineage>
        <taxon>Eukaryota</taxon>
        <taxon>Viridiplantae</taxon>
        <taxon>Streptophyta</taxon>
        <taxon>Embryophyta</taxon>
        <taxon>Tracheophyta</taxon>
        <taxon>Spermatophyta</taxon>
        <taxon>Magnoliopsida</taxon>
        <taxon>eudicotyledons</taxon>
        <taxon>Gunneridae</taxon>
        <taxon>Pentapetalae</taxon>
        <taxon>rosids</taxon>
        <taxon>fabids</taxon>
        <taxon>Fabales</taxon>
        <taxon>Fabaceae</taxon>
        <taxon>Papilionoideae</taxon>
        <taxon>50 kb inversion clade</taxon>
        <taxon>NPAAA clade</taxon>
        <taxon>indigoferoid/millettioid clade</taxon>
        <taxon>Phaseoleae</taxon>
        <taxon>Glycine</taxon>
        <taxon>Glycine subgen. Soja</taxon>
    </lineage>
</organism>
<gene>
    <name evidence="2" type="ORF">D0Y65_030203</name>
</gene>
<dbReference type="PANTHER" id="PTHR31065">
    <property type="entry name" value="PLATZ TRANSCRIPTION FACTOR FAMILY PROTEIN"/>
    <property type="match status" value="1"/>
</dbReference>
<dbReference type="Gene3D" id="3.30.160.60">
    <property type="entry name" value="Classic Zinc Finger"/>
    <property type="match status" value="1"/>
</dbReference>
<name>A0A445I2L6_GLYSO</name>
<feature type="compositionally biased region" description="Polar residues" evidence="1">
    <location>
        <begin position="146"/>
        <end position="165"/>
    </location>
</feature>
<sequence length="180" mass="20719">MLVPPPWLEQLLSSTFFTMRENHINTPRKECNMYCLDCKDQALCFYCKQSWHKDHQVIQIRRSSYHDVVRVQTYVINSARVLFLNERPQNQPKTNIVVLVGINKNGNASFILSAKKDEEIGRMHEGMSRRLPSKEELLEGIHKQVDQSTPSNSHLRPSLAQACSNSRRRKGVPHRAPSGP</sequence>
<accession>A0A445I2L6</accession>
<evidence type="ECO:0000313" key="2">
    <source>
        <dbReference type="EMBL" id="RZB80380.1"/>
    </source>
</evidence>